<evidence type="ECO:0000313" key="2">
    <source>
        <dbReference type="EMBL" id="MBZ5737488.1"/>
    </source>
</evidence>
<proteinExistence type="predicted"/>
<accession>A0ABS7U9V5</accession>
<dbReference type="Proteomes" id="UP000780875">
    <property type="component" value="Unassembled WGS sequence"/>
</dbReference>
<reference evidence="2 3" key="1">
    <citation type="submission" date="2021-09" db="EMBL/GenBank/DDBJ databases">
        <title>Whole genome sequence of Nocardioides sp. GBK3QG-3.</title>
        <authorList>
            <person name="Tuo L."/>
        </authorList>
    </citation>
    <scope>NUCLEOTIDE SEQUENCE [LARGE SCALE GENOMIC DNA]</scope>
    <source>
        <strain evidence="2 3">GBK3QG-3</strain>
    </source>
</reference>
<keyword evidence="3" id="KW-1185">Reference proteome</keyword>
<protein>
    <recommendedName>
        <fullName evidence="4">WXG100 family type VII secretion target</fullName>
    </recommendedName>
</protein>
<dbReference type="RefSeq" id="WP_224121837.1">
    <property type="nucleotide sequence ID" value="NZ_JAIQZJ010000001.1"/>
</dbReference>
<sequence>MAEASKDPEVFLTQVNDAIDDVTDAVNGFIKAMANFVNDHLTEAGGILGTIAGGPLGGILGGLAGHELEKKFDAAQDQVWAAWEDGQKKIRESIGSILGDPLMMSSISSAYRDSVRELGTIETSLKEVNGLLDASWTGRAYGAYSTASGTQTDAVSGMSEMLLNAADLLDDNSLTLVNHWSDQLQNIVDLAGNLAASAGKIGDAGNWASLGAGVAVELIAGVVSDISNVVTTYISYWASLNIGSAGDWDGLTASFGHNGLPNETWPRPSEALSGAMNDPWEAA</sequence>
<evidence type="ECO:0000256" key="1">
    <source>
        <dbReference type="SAM" id="MobiDB-lite"/>
    </source>
</evidence>
<organism evidence="2 3">
    <name type="scientific">Nocardioides mangrovi</name>
    <dbReference type="NCBI Taxonomy" id="2874580"/>
    <lineage>
        <taxon>Bacteria</taxon>
        <taxon>Bacillati</taxon>
        <taxon>Actinomycetota</taxon>
        <taxon>Actinomycetes</taxon>
        <taxon>Propionibacteriales</taxon>
        <taxon>Nocardioidaceae</taxon>
        <taxon>Nocardioides</taxon>
    </lineage>
</organism>
<evidence type="ECO:0008006" key="4">
    <source>
        <dbReference type="Google" id="ProtNLM"/>
    </source>
</evidence>
<gene>
    <name evidence="2" type="ORF">K8U61_04885</name>
</gene>
<evidence type="ECO:0000313" key="3">
    <source>
        <dbReference type="Proteomes" id="UP000780875"/>
    </source>
</evidence>
<feature type="region of interest" description="Disordered" evidence="1">
    <location>
        <begin position="262"/>
        <end position="283"/>
    </location>
</feature>
<dbReference type="EMBL" id="JAIQZJ010000001">
    <property type="protein sequence ID" value="MBZ5737488.1"/>
    <property type="molecule type" value="Genomic_DNA"/>
</dbReference>
<name>A0ABS7U9V5_9ACTN</name>
<comment type="caution">
    <text evidence="2">The sequence shown here is derived from an EMBL/GenBank/DDBJ whole genome shotgun (WGS) entry which is preliminary data.</text>
</comment>